<evidence type="ECO:0000313" key="2">
    <source>
        <dbReference type="Proteomes" id="UP000584824"/>
    </source>
</evidence>
<sequence length="245" mass="27090">MTVSSHTPFSGWPPANTVFPVEGVILRVVEGEHPFHRARQAAAAANWDVEVARNPALFNGRMVFQSRVSFTNGVLNGEGHIIPYSTFLWWRKQPGGAGGMHIFAFPVLVASDGALVAIRMSAQTANPGQVYCAAGSLDENDIVDGYCDIEANMRREVLEETGFDLDRDAVADRQLYAAHNDGRIVLYRLFHFPMTGEEMAQAIRGRGDRDEEVEDAVVIRSADPSLHNYAAPMLPLLAWFFDRQA</sequence>
<dbReference type="InterPro" id="IPR015797">
    <property type="entry name" value="NUDIX_hydrolase-like_dom_sf"/>
</dbReference>
<dbReference type="EMBL" id="JACIDU010000007">
    <property type="protein sequence ID" value="MBB4103423.1"/>
    <property type="molecule type" value="Genomic_DNA"/>
</dbReference>
<dbReference type="Proteomes" id="UP000584824">
    <property type="component" value="Unassembled WGS sequence"/>
</dbReference>
<dbReference type="RefSeq" id="WP_183791957.1">
    <property type="nucleotide sequence ID" value="NZ_JACIDU010000007.1"/>
</dbReference>
<accession>A0A7W6K1H0</accession>
<dbReference type="SUPFAM" id="SSF55811">
    <property type="entry name" value="Nudix"/>
    <property type="match status" value="1"/>
</dbReference>
<keyword evidence="2" id="KW-1185">Reference proteome</keyword>
<gene>
    <name evidence="1" type="ORF">GGQ66_001981</name>
</gene>
<dbReference type="AlphaFoldDB" id="A0A7W6K1H0"/>
<name>A0A7W6K1H0_9HYPH</name>
<dbReference type="Gene3D" id="3.90.79.10">
    <property type="entry name" value="Nucleoside Triphosphate Pyrophosphohydrolase"/>
    <property type="match status" value="1"/>
</dbReference>
<organism evidence="1 2">
    <name type="scientific">Allorhizobium borbori</name>
    <dbReference type="NCBI Taxonomy" id="485907"/>
    <lineage>
        <taxon>Bacteria</taxon>
        <taxon>Pseudomonadati</taxon>
        <taxon>Pseudomonadota</taxon>
        <taxon>Alphaproteobacteria</taxon>
        <taxon>Hyphomicrobiales</taxon>
        <taxon>Rhizobiaceae</taxon>
        <taxon>Rhizobium/Agrobacterium group</taxon>
        <taxon>Allorhizobium</taxon>
    </lineage>
</organism>
<evidence type="ECO:0000313" key="1">
    <source>
        <dbReference type="EMBL" id="MBB4103423.1"/>
    </source>
</evidence>
<reference evidence="1 2" key="1">
    <citation type="submission" date="2020-08" db="EMBL/GenBank/DDBJ databases">
        <title>Genomic Encyclopedia of Type Strains, Phase IV (KMG-IV): sequencing the most valuable type-strain genomes for metagenomic binning, comparative biology and taxonomic classification.</title>
        <authorList>
            <person name="Goeker M."/>
        </authorList>
    </citation>
    <scope>NUCLEOTIDE SEQUENCE [LARGE SCALE GENOMIC DNA]</scope>
    <source>
        <strain evidence="1 2">DSM 26385</strain>
    </source>
</reference>
<comment type="caution">
    <text evidence="1">The sequence shown here is derived from an EMBL/GenBank/DDBJ whole genome shotgun (WGS) entry which is preliminary data.</text>
</comment>
<proteinExistence type="predicted"/>
<protein>
    <submittedName>
        <fullName evidence="1">8-oxo-dGTP pyrophosphatase MutT (NUDIX family)</fullName>
    </submittedName>
</protein>
<dbReference type="CDD" id="cd02883">
    <property type="entry name" value="NUDIX_Hydrolase"/>
    <property type="match status" value="1"/>
</dbReference>